<sequence length="708" mass="78649">MKSKIKSKLTKLLSGGSLFPCVIFYIAGLIWFLLLSQDELNNETYLSENALLVGQVVERFDDLETINRFYHEAKELTKKEGDMTKLLDWIADQLDAIGLEVYRQNFTFSHGALHPGSKVEGTNVYGIMRSPSGGRTEALLLTVPPRVLFNPVRTTTAGSLALSLALLKTLRGQIYWAKDIVVVFPEFEYVGLLAWIEAYHGAEKTAHLSWTELEGRSGNIQAGLNLEFTTPDIQSVDIFPEGINGLLANLDLVNTVVRLAHKHSIQSVVNGQPYYYLRGDFDSRRRDLSGLLQAVWTQAPGSPTGMHGVLINYQIPAVTLRGPSPYVYSQSPRNPSTGTGKFLEGILRSLNNLQERLHQSFWYYLLPTPLRYISIGVYMPPVLVLIGSLLIKTIGLWIPVLESSQQSAVSESTDGKASATFEESIPEESEELPGNEDQTVRKRHTRPVAEETSSKKLNSTDTYQKRNPKETTETQVNLLSSLADITVWLVAAFGTGLGLFICPQVVFAILRDVRIHTAFASLGVDVKQLSSNEILSCSVIALFVASILLLPVLTRILRRLFGARSDAPILWRRSVVLLTWALFLSCFTCLNVSASVVLSVPVIPFLLIFVQSDARSKLNSTLFGLCWLLVSPLSLAVAGCFSYLMVFDETLLHVTRTVTAPVLWSHFQRAVMQPVMEADLFGSWSWPAFTGGFTSLWLLTWLDITLSP</sequence>
<evidence type="ECO:0000313" key="3">
    <source>
        <dbReference type="EMBL" id="THD20991.1"/>
    </source>
</evidence>
<dbReference type="AlphaFoldDB" id="A0A4E0R647"/>
<feature type="transmembrane region" description="Helical" evidence="2">
    <location>
        <begin position="534"/>
        <end position="557"/>
    </location>
</feature>
<dbReference type="PANTHER" id="PTHR13304:SF0">
    <property type="entry name" value="GLYCOSYLPHOSPHATIDYLINOSITOL ANCHOR ATTACHMENT 1 PROTEIN"/>
    <property type="match status" value="1"/>
</dbReference>
<feature type="transmembrane region" description="Helical" evidence="2">
    <location>
        <begin position="622"/>
        <end position="646"/>
    </location>
</feature>
<protein>
    <submittedName>
        <fullName evidence="3">Glycosylphosphatidylinositol anchor attachment 1 protein</fullName>
    </submittedName>
</protein>
<evidence type="ECO:0000256" key="1">
    <source>
        <dbReference type="SAM" id="MobiDB-lite"/>
    </source>
</evidence>
<reference evidence="3" key="1">
    <citation type="submission" date="2019-03" db="EMBL/GenBank/DDBJ databases">
        <title>Improved annotation for the trematode Fasciola hepatica.</title>
        <authorList>
            <person name="Choi Y.-J."/>
            <person name="Martin J."/>
            <person name="Mitreva M."/>
        </authorList>
    </citation>
    <scope>NUCLEOTIDE SEQUENCE [LARGE SCALE GENOMIC DNA]</scope>
</reference>
<gene>
    <name evidence="3" type="ORF">D915_007960</name>
</gene>
<dbReference type="GO" id="GO:0016255">
    <property type="term" value="P:attachment of GPI anchor to protein"/>
    <property type="evidence" value="ECO:0007669"/>
    <property type="project" value="TreeGrafter"/>
</dbReference>
<evidence type="ECO:0000256" key="2">
    <source>
        <dbReference type="SAM" id="Phobius"/>
    </source>
</evidence>
<proteinExistence type="predicted"/>
<evidence type="ECO:0000313" key="4">
    <source>
        <dbReference type="Proteomes" id="UP000230066"/>
    </source>
</evidence>
<comment type="caution">
    <text evidence="3">The sequence shown here is derived from an EMBL/GenBank/DDBJ whole genome shotgun (WGS) entry which is preliminary data.</text>
</comment>
<keyword evidence="2" id="KW-0812">Transmembrane</keyword>
<name>A0A4E0R647_FASHE</name>
<feature type="region of interest" description="Disordered" evidence="1">
    <location>
        <begin position="409"/>
        <end position="470"/>
    </location>
</feature>
<accession>A0A4E0R647</accession>
<dbReference type="GO" id="GO:0042765">
    <property type="term" value="C:GPI-anchor transamidase complex"/>
    <property type="evidence" value="ECO:0007669"/>
    <property type="project" value="InterPro"/>
</dbReference>
<dbReference type="InterPro" id="IPR007246">
    <property type="entry name" value="Gaa1"/>
</dbReference>
<organism evidence="3 4">
    <name type="scientific">Fasciola hepatica</name>
    <name type="common">Liver fluke</name>
    <dbReference type="NCBI Taxonomy" id="6192"/>
    <lineage>
        <taxon>Eukaryota</taxon>
        <taxon>Metazoa</taxon>
        <taxon>Spiralia</taxon>
        <taxon>Lophotrochozoa</taxon>
        <taxon>Platyhelminthes</taxon>
        <taxon>Trematoda</taxon>
        <taxon>Digenea</taxon>
        <taxon>Plagiorchiida</taxon>
        <taxon>Echinostomata</taxon>
        <taxon>Echinostomatoidea</taxon>
        <taxon>Fasciolidae</taxon>
        <taxon>Fasciola</taxon>
    </lineage>
</organism>
<feature type="transmembrane region" description="Helical" evidence="2">
    <location>
        <begin position="577"/>
        <end position="610"/>
    </location>
</feature>
<feature type="transmembrane region" description="Helical" evidence="2">
    <location>
        <begin position="12"/>
        <end position="34"/>
    </location>
</feature>
<feature type="transmembrane region" description="Helical" evidence="2">
    <location>
        <begin position="684"/>
        <end position="702"/>
    </location>
</feature>
<feature type="compositionally biased region" description="Acidic residues" evidence="1">
    <location>
        <begin position="424"/>
        <end position="434"/>
    </location>
</feature>
<dbReference type="PANTHER" id="PTHR13304">
    <property type="entry name" value="GLYCOSYLPHOSPHATIDYLINOSITOL ANCHOR ATTACHMENT 1 PROTEIN"/>
    <property type="match status" value="1"/>
</dbReference>
<feature type="transmembrane region" description="Helical" evidence="2">
    <location>
        <begin position="485"/>
        <end position="510"/>
    </location>
</feature>
<dbReference type="Gene3D" id="3.40.630.10">
    <property type="entry name" value="Zn peptidases"/>
    <property type="match status" value="1"/>
</dbReference>
<dbReference type="Proteomes" id="UP000230066">
    <property type="component" value="Unassembled WGS sequence"/>
</dbReference>
<dbReference type="PIRSF" id="PIRSF036762">
    <property type="entry name" value="GAA1"/>
    <property type="match status" value="1"/>
</dbReference>
<keyword evidence="2" id="KW-1133">Transmembrane helix</keyword>
<keyword evidence="4" id="KW-1185">Reference proteome</keyword>
<dbReference type="EMBL" id="JXXN02003966">
    <property type="protein sequence ID" value="THD20991.1"/>
    <property type="molecule type" value="Genomic_DNA"/>
</dbReference>
<dbReference type="Pfam" id="PF04114">
    <property type="entry name" value="Gaa1"/>
    <property type="match status" value="1"/>
</dbReference>
<keyword evidence="2" id="KW-0472">Membrane</keyword>